<accession>A0A1A0VDY8</accession>
<dbReference type="Pfam" id="PF08530">
    <property type="entry name" value="PepX_C"/>
    <property type="match status" value="1"/>
</dbReference>
<dbReference type="GO" id="GO:0008239">
    <property type="term" value="F:dipeptidyl-peptidase activity"/>
    <property type="evidence" value="ECO:0007669"/>
    <property type="project" value="InterPro"/>
</dbReference>
<dbReference type="SUPFAM" id="SSF53474">
    <property type="entry name" value="alpha/beta-Hydrolases"/>
    <property type="match status" value="1"/>
</dbReference>
<dbReference type="EMBL" id="LZSX01000077">
    <property type="protein sequence ID" value="OBB81480.1"/>
    <property type="molecule type" value="Genomic_DNA"/>
</dbReference>
<dbReference type="Gene3D" id="3.40.50.1820">
    <property type="entry name" value="alpha/beta hydrolase"/>
    <property type="match status" value="1"/>
</dbReference>
<dbReference type="SUPFAM" id="SSF49785">
    <property type="entry name" value="Galactose-binding domain-like"/>
    <property type="match status" value="1"/>
</dbReference>
<dbReference type="InterPro" id="IPR050585">
    <property type="entry name" value="Xaa-Pro_dipeptidyl-ppase/CocE"/>
</dbReference>
<dbReference type="Gene3D" id="2.60.120.260">
    <property type="entry name" value="Galactose-binding domain-like"/>
    <property type="match status" value="1"/>
</dbReference>
<dbReference type="Pfam" id="PF02129">
    <property type="entry name" value="Peptidase_S15"/>
    <property type="match status" value="1"/>
</dbReference>
<keyword evidence="1" id="KW-0378">Hydrolase</keyword>
<name>A0A1A0VDY8_9MYCO</name>
<sequence>MTENLTTHSAYRIDVVDHMTIEWDVPIATDDGLLLRADVFRPTAAGSYPVILSYGPYGKGKPFQQLLSGAWEKLVADHPEVTRGSSGAYQNYELVDPEKWVPDGYVCVRVDSRGAGRSPGLLDPFSERETTDLYQCIEWAAQQPWSSGRVGLNGISYYAINQWRVAAQQPPHLAAICVWEGAADWYRDMAYHGGILSTFVDHWYAMLGQYGLGEQGGRNPHTGQLICGDETFTAQELTARRVDLGQTIRRHPLVDDYHRDRTPDFSKITVPLLSAGNWGGLGLHLRGNTRGFELAASADKWLEIHNETHWSLFYANYGLQLQKRFFGHFLKGQDTGWQHQPRVQLRTRHADGRVGLRTATTWPLPDTDWTRLFLDAAHGTMTPTPPTLDASASYRPGHDRASFTWICPEDTELAGPLAAKLHVACATTDTDIFVVVRAFSPDGTEVVFEGANDPHTPVSQGWLRASHRTLDTDESRPFLPVHRHEQPEPLTPGAVYELDVEIWPTSLALPRGYTLTLDVQGHDYIYPGAAGAQPGLATPFTGSGPFLHNDERDRPADIYTGTVTVHTGPQYQSYLVIPVVSA</sequence>
<dbReference type="InterPro" id="IPR000383">
    <property type="entry name" value="Xaa-Pro-like_dom"/>
</dbReference>
<evidence type="ECO:0000256" key="1">
    <source>
        <dbReference type="ARBA" id="ARBA00022801"/>
    </source>
</evidence>
<dbReference type="RefSeq" id="WP_064883276.1">
    <property type="nucleotide sequence ID" value="NZ_LZSX01000077.1"/>
</dbReference>
<reference evidence="3 4" key="1">
    <citation type="submission" date="2016-06" db="EMBL/GenBank/DDBJ databases">
        <authorList>
            <person name="Kjaerup R.B."/>
            <person name="Dalgaard T.S."/>
            <person name="Juul-Madsen H.R."/>
        </authorList>
    </citation>
    <scope>NUCLEOTIDE SEQUENCE [LARGE SCALE GENOMIC DNA]</scope>
    <source>
        <strain evidence="3 4">852002-51834_SCH5396731</strain>
    </source>
</reference>
<evidence type="ECO:0000313" key="4">
    <source>
        <dbReference type="Proteomes" id="UP000091914"/>
    </source>
</evidence>
<comment type="caution">
    <text evidence="3">The sequence shown here is derived from an EMBL/GenBank/DDBJ whole genome shotgun (WGS) entry which is preliminary data.</text>
</comment>
<evidence type="ECO:0000259" key="2">
    <source>
        <dbReference type="SMART" id="SM00939"/>
    </source>
</evidence>
<dbReference type="InterPro" id="IPR029058">
    <property type="entry name" value="AB_hydrolase_fold"/>
</dbReference>
<dbReference type="Gene3D" id="1.10.3020.20">
    <property type="match status" value="1"/>
</dbReference>
<protein>
    <recommendedName>
        <fullName evidence="2">Xaa-Pro dipeptidyl-peptidase C-terminal domain-containing protein</fullName>
    </recommendedName>
</protein>
<gene>
    <name evidence="3" type="ORF">A5760_16490</name>
</gene>
<dbReference type="InterPro" id="IPR008979">
    <property type="entry name" value="Galactose-bd-like_sf"/>
</dbReference>
<proteinExistence type="predicted"/>
<feature type="domain" description="Xaa-Pro dipeptidyl-peptidase C-terminal" evidence="2">
    <location>
        <begin position="323"/>
        <end position="576"/>
    </location>
</feature>
<dbReference type="PANTHER" id="PTHR43056:SF10">
    <property type="entry name" value="COCE_NOND FAMILY, PUTATIVE (AFU_ORTHOLOGUE AFUA_7G00600)-RELATED"/>
    <property type="match status" value="1"/>
</dbReference>
<organism evidence="3 4">
    <name type="scientific">Mycobacterium colombiense</name>
    <dbReference type="NCBI Taxonomy" id="339268"/>
    <lineage>
        <taxon>Bacteria</taxon>
        <taxon>Bacillati</taxon>
        <taxon>Actinomycetota</taxon>
        <taxon>Actinomycetes</taxon>
        <taxon>Mycobacteriales</taxon>
        <taxon>Mycobacteriaceae</taxon>
        <taxon>Mycobacterium</taxon>
        <taxon>Mycobacterium avium complex (MAC)</taxon>
    </lineage>
</organism>
<dbReference type="Proteomes" id="UP000091914">
    <property type="component" value="Unassembled WGS sequence"/>
</dbReference>
<dbReference type="AlphaFoldDB" id="A0A1A0VDY8"/>
<dbReference type="InterPro" id="IPR005674">
    <property type="entry name" value="CocE/Ser_esterase"/>
</dbReference>
<dbReference type="SMART" id="SM00939">
    <property type="entry name" value="PepX_C"/>
    <property type="match status" value="1"/>
</dbReference>
<evidence type="ECO:0000313" key="3">
    <source>
        <dbReference type="EMBL" id="OBB81480.1"/>
    </source>
</evidence>
<dbReference type="PANTHER" id="PTHR43056">
    <property type="entry name" value="PEPTIDASE S9 PROLYL OLIGOPEPTIDASE"/>
    <property type="match status" value="1"/>
</dbReference>
<dbReference type="NCBIfam" id="TIGR00976">
    <property type="entry name" value="CocE_NonD"/>
    <property type="match status" value="1"/>
</dbReference>
<dbReference type="InterPro" id="IPR013736">
    <property type="entry name" value="Xaa-Pro_dipept_C"/>
</dbReference>